<keyword evidence="1" id="KW-0812">Transmembrane</keyword>
<reference evidence="2 3" key="1">
    <citation type="journal article" date="2014" name="ISME J.">
        <title>Candidatus Competibacter-lineage genomes retrieved from metagenomes reveal functional metabolic diversity.</title>
        <authorList>
            <person name="McIlroy S.J."/>
            <person name="Albertsen M."/>
            <person name="Andresen E.K."/>
            <person name="Saunders A.M."/>
            <person name="Kristiansen R."/>
            <person name="Stokholm-Bjerregaard M."/>
            <person name="Nielsen K.L."/>
            <person name="Nielsen P.H."/>
        </authorList>
    </citation>
    <scope>NUCLEOTIDE SEQUENCE [LARGE SCALE GENOMIC DNA]</scope>
    <source>
        <strain evidence="2 3">Run_B_J11</strain>
    </source>
</reference>
<keyword evidence="1" id="KW-0472">Membrane</keyword>
<gene>
    <name evidence="2" type="ORF">BN874_1260002</name>
</gene>
<name>A0A7U7G847_9GAMM</name>
<protein>
    <submittedName>
        <fullName evidence="2">Uncharacterized protein</fullName>
    </submittedName>
</protein>
<dbReference type="EMBL" id="CBTK010000031">
    <property type="protein sequence ID" value="CDH43594.1"/>
    <property type="molecule type" value="Genomic_DNA"/>
</dbReference>
<accession>A0A7U7G847</accession>
<feature type="transmembrane region" description="Helical" evidence="1">
    <location>
        <begin position="6"/>
        <end position="26"/>
    </location>
</feature>
<dbReference type="AlphaFoldDB" id="A0A7U7G847"/>
<organism evidence="2 3">
    <name type="scientific">Candidatus Contendobacter odensis Run_B_J11</name>
    <dbReference type="NCBI Taxonomy" id="1400861"/>
    <lineage>
        <taxon>Bacteria</taxon>
        <taxon>Pseudomonadati</taxon>
        <taxon>Pseudomonadota</taxon>
        <taxon>Gammaproteobacteria</taxon>
        <taxon>Candidatus Competibacteraceae</taxon>
        <taxon>Candidatus Contendibacter</taxon>
    </lineage>
</organism>
<dbReference type="Proteomes" id="UP000019184">
    <property type="component" value="Unassembled WGS sequence"/>
</dbReference>
<keyword evidence="3" id="KW-1185">Reference proteome</keyword>
<comment type="caution">
    <text evidence="2">The sequence shown here is derived from an EMBL/GenBank/DDBJ whole genome shotgun (WGS) entry which is preliminary data.</text>
</comment>
<sequence length="80" mass="9519">MLYLILPPYLISLLYFTSLILIILTLQVNFCHVQRNFPVIRTTGWVSTTHTSQQDKELDEADVLAQATNHRHHRKIYRRR</sequence>
<evidence type="ECO:0000256" key="1">
    <source>
        <dbReference type="SAM" id="Phobius"/>
    </source>
</evidence>
<proteinExistence type="predicted"/>
<evidence type="ECO:0000313" key="2">
    <source>
        <dbReference type="EMBL" id="CDH43594.1"/>
    </source>
</evidence>
<keyword evidence="1" id="KW-1133">Transmembrane helix</keyword>
<evidence type="ECO:0000313" key="3">
    <source>
        <dbReference type="Proteomes" id="UP000019184"/>
    </source>
</evidence>